<dbReference type="AlphaFoldDB" id="S8DIV5"/>
<evidence type="ECO:0000256" key="2">
    <source>
        <dbReference type="SAM" id="MobiDB-lite"/>
    </source>
</evidence>
<accession>S8DIV5</accession>
<dbReference type="HOGENOM" id="CLU_006824_0_0_1"/>
<organism evidence="3 4">
    <name type="scientific">Fomitopsis schrenkii</name>
    <name type="common">Brown rot fungus</name>
    <dbReference type="NCBI Taxonomy" id="2126942"/>
    <lineage>
        <taxon>Eukaryota</taxon>
        <taxon>Fungi</taxon>
        <taxon>Dikarya</taxon>
        <taxon>Basidiomycota</taxon>
        <taxon>Agaricomycotina</taxon>
        <taxon>Agaricomycetes</taxon>
        <taxon>Polyporales</taxon>
        <taxon>Fomitopsis</taxon>
    </lineage>
</organism>
<dbReference type="Proteomes" id="UP000015241">
    <property type="component" value="Unassembled WGS sequence"/>
</dbReference>
<keyword evidence="1" id="KW-0175">Coiled coil</keyword>
<sequence length="862" mass="96032">MVLHISPFNSTPLSQHGVQDGLILVRQSELEDLRAGRRKLLQRVKRLQKQRSRDKAKLLRLRVQLEAQPLKRIFPFKTKCGVITEATRDMIRELVALGVPHRKIRHASEIVLAAAGFATEGNFDRHSVARIVREGYVAAAMHIMHEVSEAKSWTGSADGTGHKHVEHLSHFMYVTKPVDDSSSTTFSPILLNLGVHSATGKTSEIQLEVLKELLAEYLDIYNSSPLGEEHPLALADVLAKLAGWGTSDHAEDQKKFFRLLSTWKQRTEREQRGTASLQTMMDKHPSEYLDLILRATDDAICTAGGPAAWEALLEHEQEDRRAAAVHDVQIALGEAAFGALSDEERSDIDLFVWAGCAMHKEQNSVKGGATALKEYWKAANVQGPCPLMNRDRASIHAQLGPSSDAAKLVAETSEGGAVKLTTLAGAIFNHHDDKKGQQDVFRIFMEHAIGYIIHFPETSNTRFGTHGSASAELVVHHPMYVEFLEFVRDDKEKQTLNNMEANVLRGLQDIPTITELAVLALYSQAVSHPYMRIVRGESGIKNALTLGPVNRNVLTYCQSIITNPALLLGSDASYITGSLDGHAWERPEVFYSVQALSPKLPHLQGDLVAFFTGALDTWRRFTSEFASGSIIESLTAEQCARAAVRATNDHNESNLGALRVRKRKAPNKSELTYNAETMFAANKTSIFVRKHISTHPGNALYIRKLGRKLDGSGLGKQKRCRLMVAKQNRVHVRREKRDIRAAVQEKKKALIDGVAPILDADYWRDVDRRTITVEKHIKPQLYWHQRASPAAKVTVTGKKDHLLEVLISAIEYYNLHNSTECDNSIPLLEPTHSLSTTPVTATVHDNTTDTDSEYDEEELFHA</sequence>
<gene>
    <name evidence="3" type="ORF">FOMPIDRAFT_1136038</name>
</gene>
<dbReference type="InParanoid" id="S8DIV5"/>
<protein>
    <submittedName>
        <fullName evidence="3">Uncharacterized protein</fullName>
    </submittedName>
</protein>
<evidence type="ECO:0000313" key="3">
    <source>
        <dbReference type="EMBL" id="EPS93541.1"/>
    </source>
</evidence>
<proteinExistence type="predicted"/>
<name>S8DIV5_FOMSC</name>
<feature type="coiled-coil region" evidence="1">
    <location>
        <begin position="30"/>
        <end position="64"/>
    </location>
</feature>
<reference evidence="3 4" key="1">
    <citation type="journal article" date="2012" name="Science">
        <title>The Paleozoic origin of enzymatic lignin decomposition reconstructed from 31 fungal genomes.</title>
        <authorList>
            <person name="Floudas D."/>
            <person name="Binder M."/>
            <person name="Riley R."/>
            <person name="Barry K."/>
            <person name="Blanchette R.A."/>
            <person name="Henrissat B."/>
            <person name="Martinez A.T."/>
            <person name="Otillar R."/>
            <person name="Spatafora J.W."/>
            <person name="Yadav J.S."/>
            <person name="Aerts A."/>
            <person name="Benoit I."/>
            <person name="Boyd A."/>
            <person name="Carlson A."/>
            <person name="Copeland A."/>
            <person name="Coutinho P.M."/>
            <person name="de Vries R.P."/>
            <person name="Ferreira P."/>
            <person name="Findley K."/>
            <person name="Foster B."/>
            <person name="Gaskell J."/>
            <person name="Glotzer D."/>
            <person name="Gorecki P."/>
            <person name="Heitman J."/>
            <person name="Hesse C."/>
            <person name="Hori C."/>
            <person name="Igarashi K."/>
            <person name="Jurgens J.A."/>
            <person name="Kallen N."/>
            <person name="Kersten P."/>
            <person name="Kohler A."/>
            <person name="Kuees U."/>
            <person name="Kumar T.K.A."/>
            <person name="Kuo A."/>
            <person name="LaButti K."/>
            <person name="Larrondo L.F."/>
            <person name="Lindquist E."/>
            <person name="Ling A."/>
            <person name="Lombard V."/>
            <person name="Lucas S."/>
            <person name="Lundell T."/>
            <person name="Martin R."/>
            <person name="McLaughlin D.J."/>
            <person name="Morgenstern I."/>
            <person name="Morin E."/>
            <person name="Murat C."/>
            <person name="Nagy L.G."/>
            <person name="Nolan M."/>
            <person name="Ohm R.A."/>
            <person name="Patyshakuliyeva A."/>
            <person name="Rokas A."/>
            <person name="Ruiz-Duenas F.J."/>
            <person name="Sabat G."/>
            <person name="Salamov A."/>
            <person name="Samejima M."/>
            <person name="Schmutz J."/>
            <person name="Slot J.C."/>
            <person name="St John F."/>
            <person name="Stenlid J."/>
            <person name="Sun H."/>
            <person name="Sun S."/>
            <person name="Syed K."/>
            <person name="Tsang A."/>
            <person name="Wiebenga A."/>
            <person name="Young D."/>
            <person name="Pisabarro A."/>
            <person name="Eastwood D.C."/>
            <person name="Martin F."/>
            <person name="Cullen D."/>
            <person name="Grigoriev I.V."/>
            <person name="Hibbett D.S."/>
        </authorList>
    </citation>
    <scope>NUCLEOTIDE SEQUENCE</scope>
    <source>
        <strain evidence="4">FP-58527</strain>
    </source>
</reference>
<keyword evidence="4" id="KW-1185">Reference proteome</keyword>
<feature type="compositionally biased region" description="Acidic residues" evidence="2">
    <location>
        <begin position="848"/>
        <end position="862"/>
    </location>
</feature>
<evidence type="ECO:0000313" key="4">
    <source>
        <dbReference type="Proteomes" id="UP000015241"/>
    </source>
</evidence>
<dbReference type="STRING" id="743788.S8DIV5"/>
<feature type="region of interest" description="Disordered" evidence="2">
    <location>
        <begin position="838"/>
        <end position="862"/>
    </location>
</feature>
<dbReference type="EMBL" id="KE504270">
    <property type="protein sequence ID" value="EPS93541.1"/>
    <property type="molecule type" value="Genomic_DNA"/>
</dbReference>
<dbReference type="eggNOG" id="ENOG502SI1J">
    <property type="taxonomic scope" value="Eukaryota"/>
</dbReference>
<evidence type="ECO:0000256" key="1">
    <source>
        <dbReference type="SAM" id="Coils"/>
    </source>
</evidence>
<dbReference type="OrthoDB" id="3236156at2759"/>